<dbReference type="InterPro" id="IPR042094">
    <property type="entry name" value="T2SS_GspF_sf"/>
</dbReference>
<dbReference type="Pfam" id="PF00482">
    <property type="entry name" value="T2SSF"/>
    <property type="match status" value="1"/>
</dbReference>
<feature type="domain" description="Type II secretion system protein GspF" evidence="7">
    <location>
        <begin position="93"/>
        <end position="216"/>
    </location>
</feature>
<sequence>MRTQNTRTPIELYQYYMRQAELDIPPMVWIVSSFIAALAAGLLLFFVSVLLKLNEPLLGVLGFFIVLDIMLGYPYLKGRGRIESIEANLPDALKQMADTLKAGSTYEYALREVAASQYGPLTDEMKKVLRKLEEGENFENAMMSMSTAIESRLVKRIITIILDSIRAGAALADILDEIALDVRELNRIGQERKAKTMMQAIFMVAAGIIVAPFIFGLISTVIDLLINTSTKTGALEGTQLAVILNSKELIIFSVKSYLLVLGISTAVMMGIMRDGKLSKSLLYMPFLVLLAYIVYFLSRFVTGLLVGSPI</sequence>
<feature type="transmembrane region" description="Helical" evidence="6">
    <location>
        <begin position="27"/>
        <end position="51"/>
    </location>
</feature>
<dbReference type="PANTHER" id="PTHR35402:SF1">
    <property type="entry name" value="TYPE II SECRETION SYSTEM PROTEIN GSPF DOMAIN-CONTAINING PROTEIN"/>
    <property type="match status" value="1"/>
</dbReference>
<dbReference type="InterPro" id="IPR056569">
    <property type="entry name" value="ArlJ-like"/>
</dbReference>
<dbReference type="Proteomes" id="UP000596004">
    <property type="component" value="Chromosome"/>
</dbReference>
<protein>
    <submittedName>
        <fullName evidence="8">Type II secretion system F family protein</fullName>
    </submittedName>
</protein>
<evidence type="ECO:0000256" key="2">
    <source>
        <dbReference type="ARBA" id="ARBA00022475"/>
    </source>
</evidence>
<dbReference type="Gene3D" id="1.20.81.30">
    <property type="entry name" value="Type II secretion system (T2SS), domain F"/>
    <property type="match status" value="1"/>
</dbReference>
<accession>A0A7T9DJW5</accession>
<evidence type="ECO:0000259" key="7">
    <source>
        <dbReference type="Pfam" id="PF00482"/>
    </source>
</evidence>
<keyword evidence="2" id="KW-1003">Cell membrane</keyword>
<name>A0A7T9DJW5_9ARCH</name>
<evidence type="ECO:0000256" key="6">
    <source>
        <dbReference type="SAM" id="Phobius"/>
    </source>
</evidence>
<evidence type="ECO:0000256" key="4">
    <source>
        <dbReference type="ARBA" id="ARBA00022989"/>
    </source>
</evidence>
<dbReference type="PANTHER" id="PTHR35402">
    <property type="entry name" value="INTEGRAL MEMBRANE PROTEIN-RELATED"/>
    <property type="match status" value="1"/>
</dbReference>
<dbReference type="AlphaFoldDB" id="A0A7T9DJW5"/>
<evidence type="ECO:0000256" key="3">
    <source>
        <dbReference type="ARBA" id="ARBA00022692"/>
    </source>
</evidence>
<feature type="transmembrane region" description="Helical" evidence="6">
    <location>
        <begin position="200"/>
        <end position="222"/>
    </location>
</feature>
<evidence type="ECO:0000256" key="5">
    <source>
        <dbReference type="ARBA" id="ARBA00023136"/>
    </source>
</evidence>
<evidence type="ECO:0000256" key="1">
    <source>
        <dbReference type="ARBA" id="ARBA00004651"/>
    </source>
</evidence>
<feature type="transmembrane region" description="Helical" evidence="6">
    <location>
        <begin position="249"/>
        <end position="269"/>
    </location>
</feature>
<dbReference type="GO" id="GO:0005886">
    <property type="term" value="C:plasma membrane"/>
    <property type="evidence" value="ECO:0007669"/>
    <property type="project" value="UniProtKB-SubCell"/>
</dbReference>
<keyword evidence="3 6" id="KW-0812">Transmembrane</keyword>
<gene>
    <name evidence="8" type="ORF">IPJ89_00190</name>
</gene>
<keyword evidence="5 6" id="KW-0472">Membrane</keyword>
<feature type="transmembrane region" description="Helical" evidence="6">
    <location>
        <begin position="57"/>
        <end position="76"/>
    </location>
</feature>
<keyword evidence="4 6" id="KW-1133">Transmembrane helix</keyword>
<reference evidence="8" key="1">
    <citation type="submission" date="2020-11" db="EMBL/GenBank/DDBJ databases">
        <title>Connecting structure to function with the recovery of over 1000 high-quality activated sludge metagenome-assembled genomes encoding full-length rRNA genes using long-read sequencing.</title>
        <authorList>
            <person name="Singleton C.M."/>
            <person name="Petriglieri F."/>
            <person name="Kristensen J.M."/>
            <person name="Kirkegaard R.H."/>
            <person name="Michaelsen T.Y."/>
            <person name="Andersen M.H."/>
            <person name="Karst S.M."/>
            <person name="Dueholm M.S."/>
            <person name="Nielsen P.H."/>
            <person name="Albertsen M."/>
        </authorList>
    </citation>
    <scope>NUCLEOTIDE SEQUENCE</scope>
    <source>
        <strain evidence="8">Fred_18-Q3-R57-64_BAT3C.431</strain>
    </source>
</reference>
<organism evidence="8">
    <name type="scientific">Candidatus Iainarchaeum sp</name>
    <dbReference type="NCBI Taxonomy" id="3101447"/>
    <lineage>
        <taxon>Archaea</taxon>
        <taxon>Candidatus Iainarchaeota</taxon>
        <taxon>Candidatus Iainarchaeia</taxon>
        <taxon>Candidatus Iainarchaeales</taxon>
        <taxon>Candidatus Iainarchaeaceae</taxon>
        <taxon>Candidatus Iainarchaeum</taxon>
    </lineage>
</organism>
<proteinExistence type="predicted"/>
<comment type="subcellular location">
    <subcellularLocation>
        <location evidence="1">Cell membrane</location>
        <topology evidence="1">Multi-pass membrane protein</topology>
    </subcellularLocation>
</comment>
<feature type="transmembrane region" description="Helical" evidence="6">
    <location>
        <begin position="281"/>
        <end position="301"/>
    </location>
</feature>
<dbReference type="InterPro" id="IPR018076">
    <property type="entry name" value="T2SS_GspF_dom"/>
</dbReference>
<dbReference type="EMBL" id="CP064981">
    <property type="protein sequence ID" value="QQR92652.1"/>
    <property type="molecule type" value="Genomic_DNA"/>
</dbReference>
<evidence type="ECO:0000313" key="8">
    <source>
        <dbReference type="EMBL" id="QQR92652.1"/>
    </source>
</evidence>